<sequence length="412" mass="47581">MYEIVFMGLVNYLLLLLVAYAENESDYINARYNNFFRKLVFIIPGRFEYFGPLTYFSALVFEVNFICWSISIAINLYAYEKLFGAVANLLLGLILLSFGVEILLYKLINSNKVKSMYEIPRIINNNYCIAIGGNVLEEVKYVEAENANELVVILPWLHDLDYDGNIKFRKYQDDETKYNFMCYGGLVNDLASKSKAALLVKYTETSRMYSVETFIEELSDVINRYFSDKSISIIAHGPQASVEALLYAQKQPVDSIKLLCGGIGVGEYYISSLQEIIKNKRTTVPWDKKILKQQINCIETVKDHNACSNCMLLETASIFENTCHGFCGKNITPYFDSLKKYSTEDLIAIMKKCNMSISIIWPQLAISSWKNHIEGWKNIENVTFEIMDNCYETFRERKIKMKRHYADVFIVR</sequence>
<dbReference type="EMBL" id="FNZX01000018">
    <property type="protein sequence ID" value="SEL02642.1"/>
    <property type="molecule type" value="Genomic_DNA"/>
</dbReference>
<keyword evidence="1" id="KW-0472">Membrane</keyword>
<dbReference type="AlphaFoldDB" id="A0A1H7LUQ6"/>
<keyword evidence="1" id="KW-1133">Transmembrane helix</keyword>
<dbReference type="Proteomes" id="UP000182321">
    <property type="component" value="Unassembled WGS sequence"/>
</dbReference>
<accession>A0A1H7LUQ6</accession>
<proteinExistence type="predicted"/>
<gene>
    <name evidence="2" type="ORF">SAMN02910377_02470</name>
</gene>
<dbReference type="RefSeq" id="WP_074792155.1">
    <property type="nucleotide sequence ID" value="NZ_FNZX01000018.1"/>
</dbReference>
<organism evidence="2 3">
    <name type="scientific">Pseudobutyrivibrio ruminis</name>
    <dbReference type="NCBI Taxonomy" id="46206"/>
    <lineage>
        <taxon>Bacteria</taxon>
        <taxon>Bacillati</taxon>
        <taxon>Bacillota</taxon>
        <taxon>Clostridia</taxon>
        <taxon>Lachnospirales</taxon>
        <taxon>Lachnospiraceae</taxon>
        <taxon>Pseudobutyrivibrio</taxon>
    </lineage>
</organism>
<name>A0A1H7LUQ6_9FIRM</name>
<feature type="transmembrane region" description="Helical" evidence="1">
    <location>
        <begin position="55"/>
        <end position="78"/>
    </location>
</feature>
<keyword evidence="3" id="KW-1185">Reference proteome</keyword>
<reference evidence="3" key="1">
    <citation type="submission" date="2016-10" db="EMBL/GenBank/DDBJ databases">
        <authorList>
            <person name="Varghese N."/>
        </authorList>
    </citation>
    <scope>NUCLEOTIDE SEQUENCE [LARGE SCALE GENOMIC DNA]</scope>
    <source>
        <strain evidence="3">ACV-9</strain>
    </source>
</reference>
<feature type="transmembrane region" description="Helical" evidence="1">
    <location>
        <begin position="85"/>
        <end position="108"/>
    </location>
</feature>
<protein>
    <submittedName>
        <fullName evidence="2">Uncharacterized protein</fullName>
    </submittedName>
</protein>
<evidence type="ECO:0000313" key="2">
    <source>
        <dbReference type="EMBL" id="SEL02642.1"/>
    </source>
</evidence>
<evidence type="ECO:0000256" key="1">
    <source>
        <dbReference type="SAM" id="Phobius"/>
    </source>
</evidence>
<evidence type="ECO:0000313" key="3">
    <source>
        <dbReference type="Proteomes" id="UP000182321"/>
    </source>
</evidence>
<keyword evidence="1" id="KW-0812">Transmembrane</keyword>